<keyword evidence="2" id="KW-1185">Reference proteome</keyword>
<name>A0ACB7Z811_9ERIC</name>
<proteinExistence type="predicted"/>
<sequence length="287" mass="32995">MSSNEFPWHEFPGVLSSDEDDFMDLEALEMLEEKGKMPQRTSKMSGQEYVTFLLKGHPRTIKDVLRVDKHTFRALVRELIQRGQIEWDHKKVSIEESLAMFLYICGHSERHRLAADKFQHSTSTISDHFNMMRRALSNLAPYIIKPPNLEETPPEILHDDRYYPWFKDCVGAIDGTHIQAAVPNEMETAFRGRKGTKTQNVMVVCSFDMKFTFVYPGWEGSAHDGRVFLAAVTNPAFMFPHPPVNGEWEGDSDGDAGQVEHVNTSRQSVEMMGNKRDQMAMDMWEAY</sequence>
<organism evidence="1 2">
    <name type="scientific">Vaccinium darrowii</name>
    <dbReference type="NCBI Taxonomy" id="229202"/>
    <lineage>
        <taxon>Eukaryota</taxon>
        <taxon>Viridiplantae</taxon>
        <taxon>Streptophyta</taxon>
        <taxon>Embryophyta</taxon>
        <taxon>Tracheophyta</taxon>
        <taxon>Spermatophyta</taxon>
        <taxon>Magnoliopsida</taxon>
        <taxon>eudicotyledons</taxon>
        <taxon>Gunneridae</taxon>
        <taxon>Pentapetalae</taxon>
        <taxon>asterids</taxon>
        <taxon>Ericales</taxon>
        <taxon>Ericaceae</taxon>
        <taxon>Vaccinioideae</taxon>
        <taxon>Vaccinieae</taxon>
        <taxon>Vaccinium</taxon>
    </lineage>
</organism>
<dbReference type="EMBL" id="CM037154">
    <property type="protein sequence ID" value="KAH7861959.1"/>
    <property type="molecule type" value="Genomic_DNA"/>
</dbReference>
<comment type="caution">
    <text evidence="1">The sequence shown here is derived from an EMBL/GenBank/DDBJ whole genome shotgun (WGS) entry which is preliminary data.</text>
</comment>
<reference evidence="1 2" key="1">
    <citation type="journal article" date="2021" name="Hortic Res">
        <title>High-quality reference genome and annotation aids understanding of berry development for evergreen blueberry (Vaccinium darrowii).</title>
        <authorList>
            <person name="Yu J."/>
            <person name="Hulse-Kemp A.M."/>
            <person name="Babiker E."/>
            <person name="Staton M."/>
        </authorList>
    </citation>
    <scope>NUCLEOTIDE SEQUENCE [LARGE SCALE GENOMIC DNA]</scope>
    <source>
        <strain evidence="2">cv. NJ 8807/NJ 8810</strain>
        <tissue evidence="1">Young leaf</tissue>
    </source>
</reference>
<accession>A0ACB7Z811</accession>
<gene>
    <name evidence="1" type="ORF">Vadar_033047</name>
</gene>
<protein>
    <submittedName>
        <fullName evidence="1">Uncharacterized protein</fullName>
    </submittedName>
</protein>
<dbReference type="Proteomes" id="UP000828048">
    <property type="component" value="Chromosome 4"/>
</dbReference>
<evidence type="ECO:0000313" key="2">
    <source>
        <dbReference type="Proteomes" id="UP000828048"/>
    </source>
</evidence>
<evidence type="ECO:0000313" key="1">
    <source>
        <dbReference type="EMBL" id="KAH7861959.1"/>
    </source>
</evidence>